<dbReference type="InterPro" id="IPR002213">
    <property type="entry name" value="UDP_glucos_trans"/>
</dbReference>
<evidence type="ECO:0000313" key="2">
    <source>
        <dbReference type="EMBL" id="WRS39506.1"/>
    </source>
</evidence>
<dbReference type="Pfam" id="PF06722">
    <property type="entry name" value="EryCIII-like_C"/>
    <property type="match status" value="1"/>
</dbReference>
<protein>
    <submittedName>
        <fullName evidence="2">Glycosyltransferase</fullName>
    </submittedName>
</protein>
<sequence>MTPARRRILFIAEAVTLAHVARPLSLARTLDLSRYEVVFACDGRFDRLLDMPGFTRLPLESISSSQFLEALARGSRLYSRATLDAYVQSDLELIRTCRPDVIVGDFRLSLSVSARLAGTPYVTVSNAYWSPYAWPRFTVPELPMLRVTGERLGQRLFDVVRPWAFRYHALPLNQLRRQYGLPALGLDLRRVYTDADYTLYADIPQLVPTFGLPETHAYVGPTLWSPAGALPAWWDTLPDDKPVVYVTLGSSGHAGMLRTVLKELAGLPVTVVAASAGKEVPVGIPANAHVADFLPGEEAARRAAMVISNGGSQTSYQALAQGKPVIGIPSNLDQYLNMHYVEATGAGRMIRTGSVAGSIADAVRDMLGNARYAAEADRLRQAIADYPSRPAFEAVLARAAGAAEGSGGA</sequence>
<dbReference type="Proteomes" id="UP001334732">
    <property type="component" value="Chromosome"/>
</dbReference>
<dbReference type="CDD" id="cd03784">
    <property type="entry name" value="GT1_Gtf-like"/>
    <property type="match status" value="1"/>
</dbReference>
<reference evidence="2 3" key="1">
    <citation type="submission" date="2023-12" db="EMBL/GenBank/DDBJ databases">
        <title>Thiobacillus sedimentum sp. nov., a chemolithoautotrophic sulfur-oxidizing bacterium isolated from freshwater sediment.</title>
        <authorList>
            <person name="Luo J."/>
            <person name="Dai C."/>
        </authorList>
    </citation>
    <scope>NUCLEOTIDE SEQUENCE [LARGE SCALE GENOMIC DNA]</scope>
    <source>
        <strain evidence="2 3">SCUT-2</strain>
    </source>
</reference>
<dbReference type="EMBL" id="CP141769">
    <property type="protein sequence ID" value="WRS39506.1"/>
    <property type="molecule type" value="Genomic_DNA"/>
</dbReference>
<dbReference type="Gene3D" id="3.40.50.2000">
    <property type="entry name" value="Glycogen Phosphorylase B"/>
    <property type="match status" value="2"/>
</dbReference>
<proteinExistence type="predicted"/>
<accession>A0ABZ1CKW4</accession>
<evidence type="ECO:0000313" key="3">
    <source>
        <dbReference type="Proteomes" id="UP001334732"/>
    </source>
</evidence>
<gene>
    <name evidence="2" type="ORF">VA613_01175</name>
</gene>
<organism evidence="2 3">
    <name type="scientific">Thiobacillus sedimenti</name>
    <dbReference type="NCBI Taxonomy" id="3110231"/>
    <lineage>
        <taxon>Bacteria</taxon>
        <taxon>Pseudomonadati</taxon>
        <taxon>Pseudomonadota</taxon>
        <taxon>Betaproteobacteria</taxon>
        <taxon>Nitrosomonadales</taxon>
        <taxon>Thiobacillaceae</taxon>
        <taxon>Thiobacillus</taxon>
    </lineage>
</organism>
<dbReference type="RefSeq" id="WP_324780037.1">
    <property type="nucleotide sequence ID" value="NZ_CP141769.1"/>
</dbReference>
<dbReference type="PANTHER" id="PTHR21015:SF22">
    <property type="entry name" value="GLYCOSYLTRANSFERASE"/>
    <property type="match status" value="1"/>
</dbReference>
<evidence type="ECO:0000259" key="1">
    <source>
        <dbReference type="Pfam" id="PF06722"/>
    </source>
</evidence>
<dbReference type="SUPFAM" id="SSF53756">
    <property type="entry name" value="UDP-Glycosyltransferase/glycogen phosphorylase"/>
    <property type="match status" value="1"/>
</dbReference>
<name>A0ABZ1CKW4_9PROT</name>
<keyword evidence="3" id="KW-1185">Reference proteome</keyword>
<dbReference type="PANTHER" id="PTHR21015">
    <property type="entry name" value="UDP-N-ACETYLGLUCOSAMINE--N-ACETYLMURAMYL-(PENTAPEPTIDE) PYROPHOSPHORYL-UNDECAPRENOL N-ACETYLGLUCOSAMINE TRANSFERASE 1"/>
    <property type="match status" value="1"/>
</dbReference>
<feature type="domain" description="Erythromycin biosynthesis protein CIII-like C-terminal" evidence="1">
    <location>
        <begin position="260"/>
        <end position="388"/>
    </location>
</feature>
<dbReference type="InterPro" id="IPR010610">
    <property type="entry name" value="EryCIII-like_C"/>
</dbReference>